<dbReference type="Gene3D" id="3.40.50.12780">
    <property type="entry name" value="N-terminal domain of ligase-like"/>
    <property type="match status" value="1"/>
</dbReference>
<keyword evidence="2" id="KW-0436">Ligase</keyword>
<name>A0A1Z4BRF6_9FLAO</name>
<dbReference type="AlphaFoldDB" id="A0A1Z4BRF6"/>
<dbReference type="SUPFAM" id="SSF56801">
    <property type="entry name" value="Acetyl-CoA synthetase-like"/>
    <property type="match status" value="1"/>
</dbReference>
<protein>
    <submittedName>
        <fullName evidence="2">Phenylacetate--CoA ligase</fullName>
    </submittedName>
</protein>
<dbReference type="RefSeq" id="WP_088594710.1">
    <property type="nucleotide sequence ID" value="NZ_CP022022.1"/>
</dbReference>
<dbReference type="InterPro" id="IPR000873">
    <property type="entry name" value="AMP-dep_synth/lig_dom"/>
</dbReference>
<gene>
    <name evidence="2" type="ORF">CBG49_12395</name>
</gene>
<dbReference type="Pfam" id="PF00501">
    <property type="entry name" value="AMP-binding"/>
    <property type="match status" value="1"/>
</dbReference>
<sequence>MSALIPTIETQSEAEIVAFQEEKLRELLQYLNEKSVFYQNLFRKHHIRIEDIRTLADLQKIPTTHKDDLQRENDAFLCVPKTAIVDYASTSGTMGTPVTFGLTDRDLDRLAYNEAISLACAGIQKGDVVQLMTTIDRRFMAGLAYFLGIRKMGASIIRVGAGIPELQWDSIRLYEPKYLIAVPSFVLKMIEYAEKNGIDYRASSVKGVVCIGEALRNQDFSPTLLAKKITEKWQGLQLYSTYASTEMSTTFTECEYQHGGHHHPELIITEVLDDEGHPVPDGESGELTITTLGVEGMPLLRFRTGDIVAMHSTPCNCGRHTARVSPVLGRKQQMIKYKGTTLYPPALMDLLTGFEAIENYIIEINTNDILTDEILIKIGTKTPTEALREQISHHFRAKLRVVPKIEFCDIALIEQQLYPLGSRKPMKFVDKRKPLN</sequence>
<dbReference type="KEGG" id="capn:CBG49_12395"/>
<keyword evidence="3" id="KW-1185">Reference proteome</keyword>
<evidence type="ECO:0000313" key="3">
    <source>
        <dbReference type="Proteomes" id="UP000197007"/>
    </source>
</evidence>
<proteinExistence type="predicted"/>
<dbReference type="EMBL" id="CP022022">
    <property type="protein sequence ID" value="ASF43812.1"/>
    <property type="molecule type" value="Genomic_DNA"/>
</dbReference>
<dbReference type="Proteomes" id="UP000197007">
    <property type="component" value="Chromosome"/>
</dbReference>
<reference evidence="3" key="1">
    <citation type="submission" date="2017-06" db="EMBL/GenBank/DDBJ databases">
        <title>Complete genome sequence of Capnocytophaga sp. KCOM 1579 (=ChDC OS43) isolated from a human refractory periapical abscess lesion.</title>
        <authorList>
            <person name="Kook J.-K."/>
            <person name="Park S.-N."/>
            <person name="Lim Y.K."/>
            <person name="Roh H."/>
        </authorList>
    </citation>
    <scope>NUCLEOTIDE SEQUENCE [LARGE SCALE GENOMIC DNA]</scope>
    <source>
        <strain evidence="3">ChDC OS43</strain>
    </source>
</reference>
<evidence type="ECO:0000313" key="2">
    <source>
        <dbReference type="EMBL" id="ASF43812.1"/>
    </source>
</evidence>
<dbReference type="Gene3D" id="3.30.300.30">
    <property type="match status" value="1"/>
</dbReference>
<organism evidence="2 3">
    <name type="scientific">Capnocytophaga endodontalis</name>
    <dbReference type="NCBI Taxonomy" id="2708117"/>
    <lineage>
        <taxon>Bacteria</taxon>
        <taxon>Pseudomonadati</taxon>
        <taxon>Bacteroidota</taxon>
        <taxon>Flavobacteriia</taxon>
        <taxon>Flavobacteriales</taxon>
        <taxon>Flavobacteriaceae</taxon>
        <taxon>Capnocytophaga</taxon>
    </lineage>
</organism>
<dbReference type="InterPro" id="IPR042099">
    <property type="entry name" value="ANL_N_sf"/>
</dbReference>
<dbReference type="PANTHER" id="PTHR43845:SF1">
    <property type="entry name" value="BLR5969 PROTEIN"/>
    <property type="match status" value="1"/>
</dbReference>
<evidence type="ECO:0000259" key="1">
    <source>
        <dbReference type="Pfam" id="PF00501"/>
    </source>
</evidence>
<dbReference type="InterPro" id="IPR045851">
    <property type="entry name" value="AMP-bd_C_sf"/>
</dbReference>
<dbReference type="GO" id="GO:0016874">
    <property type="term" value="F:ligase activity"/>
    <property type="evidence" value="ECO:0007669"/>
    <property type="project" value="UniProtKB-KW"/>
</dbReference>
<feature type="domain" description="AMP-dependent synthetase/ligase" evidence="1">
    <location>
        <begin position="90"/>
        <end position="291"/>
    </location>
</feature>
<accession>A0A1Z4BRF6</accession>
<dbReference type="PANTHER" id="PTHR43845">
    <property type="entry name" value="BLR5969 PROTEIN"/>
    <property type="match status" value="1"/>
</dbReference>